<dbReference type="Gene3D" id="1.10.246.80">
    <property type="match status" value="1"/>
</dbReference>
<evidence type="ECO:0000256" key="6">
    <source>
        <dbReference type="ARBA" id="ARBA00022741"/>
    </source>
</evidence>
<dbReference type="SUPFAM" id="SSF81301">
    <property type="entry name" value="Nucleotidyltransferase"/>
    <property type="match status" value="1"/>
</dbReference>
<feature type="domain" description="Poly A polymerase head" evidence="9">
    <location>
        <begin position="36"/>
        <end position="160"/>
    </location>
</feature>
<accession>A0A7I9VL65</accession>
<evidence type="ECO:0000313" key="12">
    <source>
        <dbReference type="Proteomes" id="UP000503640"/>
    </source>
</evidence>
<dbReference type="Pfam" id="PF12627">
    <property type="entry name" value="PolyA_pol_RNAbd"/>
    <property type="match status" value="1"/>
</dbReference>
<evidence type="ECO:0000256" key="1">
    <source>
        <dbReference type="ARBA" id="ARBA00001946"/>
    </source>
</evidence>
<keyword evidence="7" id="KW-0460">Magnesium</keyword>
<keyword evidence="12" id="KW-1185">Reference proteome</keyword>
<evidence type="ECO:0000256" key="5">
    <source>
        <dbReference type="ARBA" id="ARBA00022723"/>
    </source>
</evidence>
<organism evidence="11 12">
    <name type="scientific">Anaeromyxobacter diazotrophicus</name>
    <dbReference type="NCBI Taxonomy" id="2590199"/>
    <lineage>
        <taxon>Bacteria</taxon>
        <taxon>Pseudomonadati</taxon>
        <taxon>Myxococcota</taxon>
        <taxon>Myxococcia</taxon>
        <taxon>Myxococcales</taxon>
        <taxon>Cystobacterineae</taxon>
        <taxon>Anaeromyxobacteraceae</taxon>
        <taxon>Anaeromyxobacter</taxon>
    </lineage>
</organism>
<dbReference type="GO" id="GO:0046872">
    <property type="term" value="F:metal ion binding"/>
    <property type="evidence" value="ECO:0007669"/>
    <property type="project" value="UniProtKB-KW"/>
</dbReference>
<comment type="cofactor">
    <cofactor evidence="1">
        <name>Mg(2+)</name>
        <dbReference type="ChEBI" id="CHEBI:18420"/>
    </cofactor>
</comment>
<evidence type="ECO:0000256" key="7">
    <source>
        <dbReference type="ARBA" id="ARBA00022842"/>
    </source>
</evidence>
<evidence type="ECO:0000256" key="2">
    <source>
        <dbReference type="ARBA" id="ARBA00022679"/>
    </source>
</evidence>
<keyword evidence="6" id="KW-0547">Nucleotide-binding</keyword>
<keyword evidence="8" id="KW-0694">RNA-binding</keyword>
<dbReference type="InterPro" id="IPR043519">
    <property type="entry name" value="NT_sf"/>
</dbReference>
<evidence type="ECO:0000313" key="11">
    <source>
        <dbReference type="EMBL" id="GEJ57153.1"/>
    </source>
</evidence>
<dbReference type="Gene3D" id="1.10.3090.10">
    <property type="entry name" value="cca-adding enzyme, domain 2"/>
    <property type="match status" value="1"/>
</dbReference>
<name>A0A7I9VL65_9BACT</name>
<evidence type="ECO:0000256" key="3">
    <source>
        <dbReference type="ARBA" id="ARBA00022694"/>
    </source>
</evidence>
<evidence type="ECO:0000256" key="4">
    <source>
        <dbReference type="ARBA" id="ARBA00022695"/>
    </source>
</evidence>
<dbReference type="InterPro" id="IPR050264">
    <property type="entry name" value="Bact_CCA-adding_enz_type3_sf"/>
</dbReference>
<gene>
    <name evidence="11" type="ORF">AMYX_18940</name>
</gene>
<reference evidence="12" key="1">
    <citation type="journal article" date="2020" name="Appl. Environ. Microbiol.">
        <title>Diazotrophic Anaeromyxobacter Isolates from Soils.</title>
        <authorList>
            <person name="Masuda Y."/>
            <person name="Yamanaka H."/>
            <person name="Xu Z.X."/>
            <person name="Shiratori Y."/>
            <person name="Aono T."/>
            <person name="Amachi S."/>
            <person name="Senoo K."/>
            <person name="Itoh H."/>
        </authorList>
    </citation>
    <scope>NUCLEOTIDE SEQUENCE [LARGE SCALE GENOMIC DNA]</scope>
    <source>
        <strain evidence="12">R267</strain>
    </source>
</reference>
<dbReference type="Pfam" id="PF01743">
    <property type="entry name" value="PolyA_pol"/>
    <property type="match status" value="1"/>
</dbReference>
<proteinExistence type="inferred from homology"/>
<dbReference type="Gene3D" id="3.30.460.10">
    <property type="entry name" value="Beta Polymerase, domain 2"/>
    <property type="match status" value="1"/>
</dbReference>
<evidence type="ECO:0000259" key="10">
    <source>
        <dbReference type="Pfam" id="PF12627"/>
    </source>
</evidence>
<keyword evidence="3" id="KW-0819">tRNA processing</keyword>
<dbReference type="GO" id="GO:0008033">
    <property type="term" value="P:tRNA processing"/>
    <property type="evidence" value="ECO:0007669"/>
    <property type="project" value="UniProtKB-KW"/>
</dbReference>
<evidence type="ECO:0000259" key="9">
    <source>
        <dbReference type="Pfam" id="PF01743"/>
    </source>
</evidence>
<dbReference type="InterPro" id="IPR002646">
    <property type="entry name" value="PolA_pol_head_dom"/>
</dbReference>
<dbReference type="CDD" id="cd05398">
    <property type="entry name" value="NT_ClassII-CCAase"/>
    <property type="match status" value="1"/>
</dbReference>
<dbReference type="PANTHER" id="PTHR46173">
    <property type="entry name" value="CCA TRNA NUCLEOTIDYLTRANSFERASE 1, MITOCHONDRIAL"/>
    <property type="match status" value="1"/>
</dbReference>
<dbReference type="GO" id="GO:0000166">
    <property type="term" value="F:nucleotide binding"/>
    <property type="evidence" value="ECO:0007669"/>
    <property type="project" value="UniProtKB-KW"/>
</dbReference>
<dbReference type="RefSeq" id="WP_235969546.1">
    <property type="nucleotide sequence ID" value="NZ_BJTG01000004.1"/>
</dbReference>
<dbReference type="InterPro" id="IPR032828">
    <property type="entry name" value="PolyA_RNA-bd"/>
</dbReference>
<keyword evidence="4" id="KW-0548">Nucleotidyltransferase</keyword>
<dbReference type="Proteomes" id="UP000503640">
    <property type="component" value="Unassembled WGS sequence"/>
</dbReference>
<evidence type="ECO:0000256" key="8">
    <source>
        <dbReference type="RuleBase" id="RU003953"/>
    </source>
</evidence>
<feature type="domain" description="tRNA nucleotidyltransferase/poly(A) polymerase RNA and SrmB- binding" evidence="10">
    <location>
        <begin position="187"/>
        <end position="247"/>
    </location>
</feature>
<keyword evidence="2 8" id="KW-0808">Transferase</keyword>
<dbReference type="AlphaFoldDB" id="A0A7I9VL65"/>
<dbReference type="GO" id="GO:0016779">
    <property type="term" value="F:nucleotidyltransferase activity"/>
    <property type="evidence" value="ECO:0007669"/>
    <property type="project" value="UniProtKB-KW"/>
</dbReference>
<comment type="caution">
    <text evidence="11">The sequence shown here is derived from an EMBL/GenBank/DDBJ whole genome shotgun (WGS) entry which is preliminary data.</text>
</comment>
<dbReference type="PANTHER" id="PTHR46173:SF1">
    <property type="entry name" value="CCA TRNA NUCLEOTIDYLTRANSFERASE 1, MITOCHONDRIAL"/>
    <property type="match status" value="1"/>
</dbReference>
<comment type="similarity">
    <text evidence="8">Belongs to the tRNA nucleotidyltransferase/poly(A) polymerase family.</text>
</comment>
<dbReference type="GO" id="GO:0000049">
    <property type="term" value="F:tRNA binding"/>
    <property type="evidence" value="ECO:0007669"/>
    <property type="project" value="TreeGrafter"/>
</dbReference>
<dbReference type="SUPFAM" id="SSF81891">
    <property type="entry name" value="Poly A polymerase C-terminal region-like"/>
    <property type="match status" value="1"/>
</dbReference>
<dbReference type="EMBL" id="BJTG01000004">
    <property type="protein sequence ID" value="GEJ57153.1"/>
    <property type="molecule type" value="Genomic_DNA"/>
</dbReference>
<keyword evidence="5" id="KW-0479">Metal-binding</keyword>
<sequence length="461" mass="49438">MTRRPSRVPAALRRARFAPAVLEVLRRLDAAGHRSWLVGGAVRDLLLRRRRLDPADLDVATPARPEQVSALFEKVIPTGVEHGTVTVLGPGGVPVEVTTFRGEGAYLDGRRPSSVVFLSEVDEDLSRRDFTVNALAYDPLGGELRDPFGGQDDLRRRRLRAVGDPAARFAEDGLRPLRAARFAAQLGFALDPATRRAIRPALAVTAKVSAERVMAELSKLLLAAHPAAGLALLDATGLLEVVLPELAVRPPAARRHAYEVVRRAPRELPLRLAALLHVLPRGGDPAGGAEAAARARQLLVRMRFPGAVAELAAALAAAQGCVLAAPRPAAPRSPAEVRRFVAGVGRERLAPLLALWEADASAARPPARSRRELATLRALRARIARVERTRPPLTSAELALDGRAVMEALGLAPGREVGEALRHLLERALEDPGLNTAEALTSELRTWWARRPGRAAPGAPG</sequence>
<protein>
    <submittedName>
        <fullName evidence="11">HDIG domain-containing protein</fullName>
    </submittedName>
</protein>